<comment type="pathway">
    <text evidence="3 10">Glycan biosynthesis; glycogen biosynthesis.</text>
</comment>
<dbReference type="PANTHER" id="PTHR43651">
    <property type="entry name" value="1,4-ALPHA-GLUCAN-BRANCHING ENZYME"/>
    <property type="match status" value="1"/>
</dbReference>
<comment type="function">
    <text evidence="2 10">Catalyzes the formation of the alpha-1,6-glucosidic linkages in glycogen by scission of a 1,4-alpha-linked oligosaccharide from growing alpha-1,4-glucan chains and the subsequent attachment of the oligosaccharide to the alpha-1,6 position.</text>
</comment>
<dbReference type="Gene3D" id="3.20.20.80">
    <property type="entry name" value="Glycosidases"/>
    <property type="match status" value="1"/>
</dbReference>
<dbReference type="Proteomes" id="UP000199729">
    <property type="component" value="Chromosome"/>
</dbReference>
<evidence type="ECO:0000313" key="14">
    <source>
        <dbReference type="EMBL" id="ASM77538.1"/>
    </source>
</evidence>
<dbReference type="NCBIfam" id="NF003811">
    <property type="entry name" value="PRK05402.1"/>
    <property type="match status" value="1"/>
</dbReference>
<dbReference type="Gene3D" id="2.60.40.1180">
    <property type="entry name" value="Golgi alpha-mannosidase II"/>
    <property type="match status" value="1"/>
</dbReference>
<dbReference type="OrthoDB" id="9800174at2"/>
<dbReference type="InterPro" id="IPR044143">
    <property type="entry name" value="GlgB_N_E_set_prok"/>
</dbReference>
<evidence type="ECO:0000256" key="4">
    <source>
        <dbReference type="ARBA" id="ARBA00009000"/>
    </source>
</evidence>
<comment type="similarity">
    <text evidence="4 10">Belongs to the glycosyl hydrolase 13 family. GlgB subfamily.</text>
</comment>
<proteinExistence type="inferred from homology"/>
<keyword evidence="7 10" id="KW-0808">Transferase</keyword>
<evidence type="ECO:0000256" key="12">
    <source>
        <dbReference type="SAM" id="MobiDB-lite"/>
    </source>
</evidence>
<dbReference type="InterPro" id="IPR014756">
    <property type="entry name" value="Ig_E-set"/>
</dbReference>
<protein>
    <recommendedName>
        <fullName evidence="10">1,4-alpha-glucan branching enzyme GlgB</fullName>
        <ecNumber evidence="10">2.4.1.18</ecNumber>
    </recommendedName>
    <alternativeName>
        <fullName evidence="10">1,4-alpha-D-glucan:1,4-alpha-D-glucan 6-glucosyl-transferase</fullName>
    </alternativeName>
    <alternativeName>
        <fullName evidence="10">Alpha-(1-&gt;4)-glucan branching enzyme</fullName>
    </alternativeName>
    <alternativeName>
        <fullName evidence="10">Glycogen branching enzyme</fullName>
        <shortName evidence="10">BE</shortName>
    </alternativeName>
</protein>
<dbReference type="FunFam" id="2.60.40.1180:FF:000002">
    <property type="entry name" value="1,4-alpha-glucan branching enzyme GlgB"/>
    <property type="match status" value="1"/>
</dbReference>
<dbReference type="GO" id="GO:0004553">
    <property type="term" value="F:hydrolase activity, hydrolyzing O-glycosyl compounds"/>
    <property type="evidence" value="ECO:0007669"/>
    <property type="project" value="InterPro"/>
</dbReference>
<gene>
    <name evidence="10" type="primary">glgB</name>
    <name evidence="14" type="ORF">VITFI_CDS1760</name>
</gene>
<evidence type="ECO:0000256" key="7">
    <source>
        <dbReference type="ARBA" id="ARBA00022679"/>
    </source>
</evidence>
<feature type="region of interest" description="Disordered" evidence="12">
    <location>
        <begin position="673"/>
        <end position="718"/>
    </location>
</feature>
<dbReference type="EMBL" id="CP022423">
    <property type="protein sequence ID" value="ASM77538.1"/>
    <property type="molecule type" value="Genomic_DNA"/>
</dbReference>
<dbReference type="KEGG" id="vff:VITFI_CDS1760"/>
<dbReference type="Pfam" id="PF02806">
    <property type="entry name" value="Alpha-amylase_C"/>
    <property type="match status" value="1"/>
</dbReference>
<dbReference type="GO" id="GO:0005978">
    <property type="term" value="P:glycogen biosynthetic process"/>
    <property type="evidence" value="ECO:0007669"/>
    <property type="project" value="UniProtKB-UniRule"/>
</dbReference>
<dbReference type="CDD" id="cd02855">
    <property type="entry name" value="E_set_GBE_prok_N"/>
    <property type="match status" value="1"/>
</dbReference>
<evidence type="ECO:0000256" key="2">
    <source>
        <dbReference type="ARBA" id="ARBA00002953"/>
    </source>
</evidence>
<evidence type="ECO:0000256" key="3">
    <source>
        <dbReference type="ARBA" id="ARBA00004964"/>
    </source>
</evidence>
<keyword evidence="8 10" id="KW-0320">Glycogen biosynthesis</keyword>
<dbReference type="PIRSF" id="PIRSF000463">
    <property type="entry name" value="GlgB"/>
    <property type="match status" value="1"/>
</dbReference>
<accession>A0A221KET4</accession>
<dbReference type="HAMAP" id="MF_00685">
    <property type="entry name" value="GlgB"/>
    <property type="match status" value="1"/>
</dbReference>
<dbReference type="CDD" id="cd11322">
    <property type="entry name" value="AmyAc_Glg_BE"/>
    <property type="match status" value="1"/>
</dbReference>
<dbReference type="GO" id="GO:0003844">
    <property type="term" value="F:1,4-alpha-glucan branching enzyme activity"/>
    <property type="evidence" value="ECO:0007669"/>
    <property type="project" value="UniProtKB-UniRule"/>
</dbReference>
<dbReference type="AlphaFoldDB" id="A0A221KET4"/>
<dbReference type="UniPathway" id="UPA00164"/>
<dbReference type="NCBIfam" id="NF008967">
    <property type="entry name" value="PRK12313.1"/>
    <property type="match status" value="1"/>
</dbReference>
<comment type="catalytic activity">
    <reaction evidence="1 10">
        <text>Transfers a segment of a (1-&gt;4)-alpha-D-glucan chain to a primary hydroxy group in a similar glucan chain.</text>
        <dbReference type="EC" id="2.4.1.18"/>
    </reaction>
</comment>
<feature type="domain" description="Glycosyl hydrolase family 13 catalytic" evidence="13">
    <location>
        <begin position="186"/>
        <end position="540"/>
    </location>
</feature>
<reference evidence="14 15" key="1">
    <citation type="submission" date="2017-07" db="EMBL/GenBank/DDBJ databases">
        <title>Complete Genome Sequence of the cosmetic ferment Vitreoscilla filiformis (ATCC15551).</title>
        <authorList>
            <person name="Contreras S."/>
            <person name="Sagory-Zalkind P."/>
            <person name="Blanquart H."/>
            <person name="Iltis A."/>
            <person name="Morand S.C."/>
        </authorList>
    </citation>
    <scope>NUCLEOTIDE SEQUENCE [LARGE SCALE GENOMIC DNA]</scope>
    <source>
        <strain evidence="14 15">ATCC 15551</strain>
    </source>
</reference>
<dbReference type="InterPro" id="IPR013783">
    <property type="entry name" value="Ig-like_fold"/>
</dbReference>
<dbReference type="InterPro" id="IPR017853">
    <property type="entry name" value="GH"/>
</dbReference>
<dbReference type="InterPro" id="IPR037439">
    <property type="entry name" value="Branching_enzy"/>
</dbReference>
<evidence type="ECO:0000313" key="15">
    <source>
        <dbReference type="Proteomes" id="UP000199729"/>
    </source>
</evidence>
<dbReference type="InterPro" id="IPR013780">
    <property type="entry name" value="Glyco_hydro_b"/>
</dbReference>
<dbReference type="Gene3D" id="2.60.40.10">
    <property type="entry name" value="Immunoglobulins"/>
    <property type="match status" value="1"/>
</dbReference>
<evidence type="ECO:0000256" key="1">
    <source>
        <dbReference type="ARBA" id="ARBA00000826"/>
    </source>
</evidence>
<organism evidence="14 15">
    <name type="scientific">Vitreoscilla filiformis</name>
    <dbReference type="NCBI Taxonomy" id="63"/>
    <lineage>
        <taxon>Bacteria</taxon>
        <taxon>Pseudomonadati</taxon>
        <taxon>Pseudomonadota</taxon>
        <taxon>Betaproteobacteria</taxon>
        <taxon>Neisseriales</taxon>
        <taxon>Neisseriaceae</taxon>
        <taxon>Vitreoscilla</taxon>
    </lineage>
</organism>
<evidence type="ECO:0000259" key="13">
    <source>
        <dbReference type="SMART" id="SM00642"/>
    </source>
</evidence>
<dbReference type="InterPro" id="IPR006047">
    <property type="entry name" value="GH13_cat_dom"/>
</dbReference>
<evidence type="ECO:0000256" key="5">
    <source>
        <dbReference type="ARBA" id="ARBA00022600"/>
    </source>
</evidence>
<dbReference type="SMART" id="SM00642">
    <property type="entry name" value="Aamy"/>
    <property type="match status" value="1"/>
</dbReference>
<sequence length="718" mass="80302">MTFEARLFEPSGVCAVTFPEAADGRAAPGAKSAEAFVSHLRESDVWLLGEGTHLRPYEVLGAHPLVVGEGAQAVSGVRFAVWAPSAQRVAVVGDFNGWESHAHAMHLHAGCGVWELFIPQLGEGARYKFEVLGWDGVLRLKADPYANQGELRPATASVVRRLPAGVARSPERQRANALDAPISIYEVHVGAWRRRPDGTWLTWPELAEQLIPYAQDLGFTHLELLPVQEFPFDGSWGYQPTGLYAPTVRHGSPEEFKAFVEAAHAAGLGVILDWVPAHFPSDEHGLAKFDGTHLYEHADPREGYHPDWNTLIYNYGRTEVRNFLIGNALYWIERFGVDGLRVDAVASMLYRDYSRGHGQWLPNRLGGRENLEAIEFLRRLNRTIGIERPEAIMIAEESTSFPGTTRPPSDDCQSGGLGFHYKWNMGWMNDTLRYMARPPIHRRWHQDEMRFSLMYAFNDNFVLPISHDEVVHGKGSMLRKMPSDGLPGEWQRFANLRAYYGYMWGHPGKKLLFMGCEFAQWDEWCEQRPLYWQHVNEPAHAGVQRLVRDLNRVLRHFPALFELDVASQGFRWIRHDDVDHSVLAFERRAADGSRVVVVSHFTPEVRSGYRLGLPLAGRWREVINTDLAIYGGSGVSAGEVETEAVACDGQAQSALLTLPPLATVMWVCEPSPQPLSHEGRGASSPDDLAPSPLAGEGWGEGNEPHQPTEVDDAQTPLA</sequence>
<dbReference type="GO" id="GO:0005829">
    <property type="term" value="C:cytosol"/>
    <property type="evidence" value="ECO:0007669"/>
    <property type="project" value="TreeGrafter"/>
</dbReference>
<keyword evidence="9 10" id="KW-0119">Carbohydrate metabolism</keyword>
<comment type="subunit">
    <text evidence="10">Monomer.</text>
</comment>
<dbReference type="SUPFAM" id="SSF51011">
    <property type="entry name" value="Glycosyl hydrolase domain"/>
    <property type="match status" value="1"/>
</dbReference>
<keyword evidence="6 10" id="KW-0328">Glycosyltransferase</keyword>
<evidence type="ECO:0000256" key="8">
    <source>
        <dbReference type="ARBA" id="ARBA00023056"/>
    </source>
</evidence>
<dbReference type="NCBIfam" id="TIGR01515">
    <property type="entry name" value="branching_enzym"/>
    <property type="match status" value="1"/>
</dbReference>
<feature type="active site" description="Nucleophile" evidence="10 11">
    <location>
        <position position="343"/>
    </location>
</feature>
<dbReference type="GO" id="GO:0043169">
    <property type="term" value="F:cation binding"/>
    <property type="evidence" value="ECO:0007669"/>
    <property type="project" value="InterPro"/>
</dbReference>
<dbReference type="InterPro" id="IPR004193">
    <property type="entry name" value="Glyco_hydro_13_N"/>
</dbReference>
<dbReference type="EC" id="2.4.1.18" evidence="10"/>
<dbReference type="SUPFAM" id="SSF81296">
    <property type="entry name" value="E set domains"/>
    <property type="match status" value="1"/>
</dbReference>
<keyword evidence="5 10" id="KW-0321">Glycogen metabolism</keyword>
<name>A0A221KET4_VITFI</name>
<dbReference type="FunFam" id="2.60.40.10:FF:000169">
    <property type="entry name" value="1,4-alpha-glucan branching enzyme GlgB"/>
    <property type="match status" value="1"/>
</dbReference>
<dbReference type="SUPFAM" id="SSF51445">
    <property type="entry name" value="(Trans)glycosidases"/>
    <property type="match status" value="1"/>
</dbReference>
<evidence type="ECO:0000256" key="11">
    <source>
        <dbReference type="PIRSR" id="PIRSR000463-1"/>
    </source>
</evidence>
<dbReference type="FunFam" id="3.20.20.80:FF:000003">
    <property type="entry name" value="1,4-alpha-glucan branching enzyme GlgB"/>
    <property type="match status" value="1"/>
</dbReference>
<feature type="active site" description="Proton donor" evidence="10 11">
    <location>
        <position position="396"/>
    </location>
</feature>
<evidence type="ECO:0000256" key="9">
    <source>
        <dbReference type="ARBA" id="ARBA00023277"/>
    </source>
</evidence>
<evidence type="ECO:0000256" key="10">
    <source>
        <dbReference type="HAMAP-Rule" id="MF_00685"/>
    </source>
</evidence>
<dbReference type="InterPro" id="IPR006048">
    <property type="entry name" value="A-amylase/branching_C"/>
</dbReference>
<dbReference type="InterPro" id="IPR006407">
    <property type="entry name" value="GlgB"/>
</dbReference>
<keyword evidence="15" id="KW-1185">Reference proteome</keyword>
<dbReference type="PANTHER" id="PTHR43651:SF3">
    <property type="entry name" value="1,4-ALPHA-GLUCAN-BRANCHING ENZYME"/>
    <property type="match status" value="1"/>
</dbReference>
<dbReference type="Pfam" id="PF02922">
    <property type="entry name" value="CBM_48"/>
    <property type="match status" value="1"/>
</dbReference>
<evidence type="ECO:0000256" key="6">
    <source>
        <dbReference type="ARBA" id="ARBA00022676"/>
    </source>
</evidence>